<evidence type="ECO:0000259" key="7">
    <source>
        <dbReference type="Pfam" id="PF22494"/>
    </source>
</evidence>
<sequence length="1022" mass="108735">MKNKYLLRGLLPIAALFYGSVSGQSTLVHYWNFNNSTSVAAITTPTTSLLNGSITAVSTGTGSTDTFIDFANGVNQNFNIENLNARNGDASGTHLRYNYPINGNVQFLLPTTGYNNVVVKFTTRRSGSGAGNQNWFYSLDGTTFVPYQTVTSQDANPQLITFDFSAVAGVSNNPNFKLKVEFAQGAGGAVGNNRFDNFTVDATPAGVVDTTPPNVAYLPANNVNNASTTANPTITFNENVRLIDNSPITAANAQSLIELRLNNATGTLVPFTTTFANNAITVIPTAGLIPNQAYYLALKPNLVEDTSDNAVTAATSSTFTTAGTSIALEKNLIKVNENAGTLAFKINVNNPSNATVNLVVKPASFNTASSSDYTLANQTINITPSTTSVTVNIPITDDTLEEQQAEYFVVGLENPVGTTITGDANATIYIIDNDKAAPVPSNQISLNYIGSFDPSGNSTSSTEIVVHDAATQRLFTISSLTDVFDIINFSNPTTPTVIQTVNMLPYGGITSIAVKNGIIAVASPNGTNPQGNGKVVFFDINGVFLKQLEVGVLPDMITFTPDGTKVMTANEGEPNDAYTVDPEGSITIIDVPVLTVAGIQALTQTSVTTLGFTQFNGQEATLAATGGRKAKSTSTLAQDLEPEYIAISPDSQKAWVSCQENNAVIEVNLTTKALTGIWGLGKKDMSLPGNGFDASDNNGEVLIANWPVKAYYNPDAMASYKIGNTNYLVTANEGDEKDLGGFSERTTVGANGYTLDSNLFPNASILKASHNLGRFRVTNVNGNTDGDTDFEEIHALGARSFSIFNADTKQIVFDSGDQFERHTAAYHPLIFNADNEANGAKTRSRAKGPEPEGVTLGNINGQTFAFITLERTGGVMVYNVTDANNVTFVDYKHSRSTSAFGGDNGPEGITFIPAANMTNGKAYVIVANEISGTLSMYEVALSPTLSTGEVKTEKATFNIFPNPVNKGNTLYFNRAQGYELYDMSGKLLGKEKSALTIDTSKLNTGVYLIKTSEGEVKRVIVK</sequence>
<evidence type="ECO:0000256" key="3">
    <source>
        <dbReference type="ARBA" id="ARBA00022837"/>
    </source>
</evidence>
<dbReference type="EMBL" id="JACYFS010000001">
    <property type="protein sequence ID" value="MBD8080833.1"/>
    <property type="molecule type" value="Genomic_DNA"/>
</dbReference>
<comment type="caution">
    <text evidence="8">The sequence shown here is derived from an EMBL/GenBank/DDBJ whole genome shotgun (WGS) entry which is preliminary data.</text>
</comment>
<keyword evidence="9" id="KW-1185">Reference proteome</keyword>
<dbReference type="PANTHER" id="PTHR46928">
    <property type="entry name" value="MESENCHYME-SPECIFIC CELL SURFACE GLYCOPROTEIN"/>
    <property type="match status" value="1"/>
</dbReference>
<evidence type="ECO:0000313" key="8">
    <source>
        <dbReference type="EMBL" id="MBD8080833.1"/>
    </source>
</evidence>
<evidence type="ECO:0000259" key="5">
    <source>
        <dbReference type="Pfam" id="PF13205"/>
    </source>
</evidence>
<evidence type="ECO:0000256" key="2">
    <source>
        <dbReference type="ARBA" id="ARBA00022737"/>
    </source>
</evidence>
<protein>
    <submittedName>
        <fullName evidence="8">Choice-of-anchor I family protein</fullName>
    </submittedName>
</protein>
<feature type="domain" description="SbsA Ig-like" evidence="5">
    <location>
        <begin position="209"/>
        <end position="321"/>
    </location>
</feature>
<keyword evidence="3" id="KW-0106">Calcium</keyword>
<feature type="domain" description="Calx-beta" evidence="4">
    <location>
        <begin position="323"/>
        <end position="434"/>
    </location>
</feature>
<dbReference type="Gene3D" id="2.60.40.2030">
    <property type="match status" value="1"/>
</dbReference>
<reference evidence="8 9" key="1">
    <citation type="submission" date="2020-09" db="EMBL/GenBank/DDBJ databases">
        <title>Genome seq and assembly of Chryseobacterium sp.</title>
        <authorList>
            <person name="Chhetri G."/>
        </authorList>
    </citation>
    <scope>NUCLEOTIDE SEQUENCE [LARGE SCALE GENOMIC DNA]</scope>
    <source>
        <strain evidence="8 9">GCR10</strain>
    </source>
</reference>
<dbReference type="InterPro" id="IPR052956">
    <property type="entry name" value="Mesenchyme-surface_protein"/>
</dbReference>
<keyword evidence="2" id="KW-0677">Repeat</keyword>
<evidence type="ECO:0000259" key="6">
    <source>
        <dbReference type="Pfam" id="PF18962"/>
    </source>
</evidence>
<dbReference type="Pfam" id="PF22494">
    <property type="entry name" value="choice_anch_I"/>
    <property type="match status" value="1"/>
</dbReference>
<feature type="domain" description="Secretion system C-terminal sorting" evidence="6">
    <location>
        <begin position="959"/>
        <end position="1021"/>
    </location>
</feature>
<proteinExistence type="predicted"/>
<keyword evidence="1" id="KW-0732">Signal</keyword>
<dbReference type="Gene3D" id="2.130.10.10">
    <property type="entry name" value="YVTN repeat-like/Quinoprotein amine dehydrogenase"/>
    <property type="match status" value="1"/>
</dbReference>
<dbReference type="NCBIfam" id="NF038117">
    <property type="entry name" value="choice_anch_I"/>
    <property type="match status" value="1"/>
</dbReference>
<gene>
    <name evidence="8" type="ORF">IC610_00185</name>
</gene>
<dbReference type="InterPro" id="IPR055188">
    <property type="entry name" value="Choice_anch_I"/>
</dbReference>
<dbReference type="RefSeq" id="WP_191734675.1">
    <property type="nucleotide sequence ID" value="NZ_JACYFS010000001.1"/>
</dbReference>
<evidence type="ECO:0000313" key="9">
    <source>
        <dbReference type="Proteomes" id="UP000637299"/>
    </source>
</evidence>
<dbReference type="InterPro" id="IPR015943">
    <property type="entry name" value="WD40/YVTN_repeat-like_dom_sf"/>
</dbReference>
<dbReference type="Pfam" id="PF18962">
    <property type="entry name" value="Por_Secre_tail"/>
    <property type="match status" value="1"/>
</dbReference>
<accession>A0ABR8Z7G5</accession>
<dbReference type="InterPro" id="IPR038081">
    <property type="entry name" value="CalX-like_sf"/>
</dbReference>
<name>A0ABR8Z7G5_9FLAO</name>
<dbReference type="PANTHER" id="PTHR46928:SF1">
    <property type="entry name" value="MESENCHYME-SPECIFIC CELL SURFACE GLYCOPROTEIN"/>
    <property type="match status" value="1"/>
</dbReference>
<evidence type="ECO:0000259" key="4">
    <source>
        <dbReference type="Pfam" id="PF03160"/>
    </source>
</evidence>
<dbReference type="InterPro" id="IPR032812">
    <property type="entry name" value="SbsA_Ig"/>
</dbReference>
<dbReference type="Pfam" id="PF13205">
    <property type="entry name" value="Big_5"/>
    <property type="match status" value="1"/>
</dbReference>
<dbReference type="SUPFAM" id="SSF141072">
    <property type="entry name" value="CalX-like"/>
    <property type="match status" value="1"/>
</dbReference>
<dbReference type="InterPro" id="IPR026444">
    <property type="entry name" value="Secre_tail"/>
</dbReference>
<organism evidence="8 9">
    <name type="scientific">Chryseobacterium caseinilyticum</name>
    <dbReference type="NCBI Taxonomy" id="2771428"/>
    <lineage>
        <taxon>Bacteria</taxon>
        <taxon>Pseudomonadati</taxon>
        <taxon>Bacteroidota</taxon>
        <taxon>Flavobacteriia</taxon>
        <taxon>Flavobacteriales</taxon>
        <taxon>Weeksellaceae</taxon>
        <taxon>Chryseobacterium group</taxon>
        <taxon>Chryseobacterium</taxon>
    </lineage>
</organism>
<evidence type="ECO:0000256" key="1">
    <source>
        <dbReference type="ARBA" id="ARBA00022729"/>
    </source>
</evidence>
<dbReference type="InterPro" id="IPR003644">
    <property type="entry name" value="Calx_beta"/>
</dbReference>
<dbReference type="NCBIfam" id="TIGR04183">
    <property type="entry name" value="Por_Secre_tail"/>
    <property type="match status" value="1"/>
</dbReference>
<dbReference type="Pfam" id="PF03160">
    <property type="entry name" value="Calx-beta"/>
    <property type="match status" value="1"/>
</dbReference>
<feature type="domain" description="Choice-of-anchor I" evidence="7">
    <location>
        <begin position="457"/>
        <end position="939"/>
    </location>
</feature>
<dbReference type="SUPFAM" id="SSF75011">
    <property type="entry name" value="3-carboxy-cis,cis-mucoante lactonizing enzyme"/>
    <property type="match status" value="1"/>
</dbReference>
<dbReference type="Proteomes" id="UP000637299">
    <property type="component" value="Unassembled WGS sequence"/>
</dbReference>